<dbReference type="PROSITE" id="PS00600">
    <property type="entry name" value="AA_TRANSFER_CLASS_3"/>
    <property type="match status" value="1"/>
</dbReference>
<keyword evidence="3 4" id="KW-0663">Pyridoxal phosphate</keyword>
<sequence length="477" mass="51828">MTANPPPARIGAPPFAGRTTREWQAADASHFLHPFTDHQALASKGVRVITRGEGVYVWDSEGQRILDAMSGLWCVNVGYGQESLIEAATQQMRTLPYYNAFFQTTTPAATALAERLAARTPESFRHAFFCGSGSEANDTVIRLVRRYWDLMGQPQRKVIISRLNAYHGSTMAAASLGGMSAMHAQGGLPIPGIVHIDQPHYWAHRHGAAQGLDREAFGLLAARWLEDKIAEVGAGNVAAFIGEPVQGAGGVIVPPSTYWPEIQRICDRHGILLVSDEVVCGFGRTGQWWGCETFGTKPDLLTFAKGVTSGYVPLGGVMVGERVARLLIEQGGEFEHGYTYSGHPVACAVGLANLDLIEREDLVARVREDTGPYLAQQLATLMEHPMVGEVQSCGLMAAVQLCRNVPLREAFAPEIAIGMVCRRHCFDNGLVMRAVGDRMIVAPPLVITRGQIDEMFALVRQALDRTLAEARAAGWLS</sequence>
<keyword evidence="5" id="KW-0808">Transferase</keyword>
<dbReference type="NCBIfam" id="NF005682">
    <property type="entry name" value="PRK07480.1"/>
    <property type="match status" value="1"/>
</dbReference>
<dbReference type="GO" id="GO:0008483">
    <property type="term" value="F:transaminase activity"/>
    <property type="evidence" value="ECO:0007669"/>
    <property type="project" value="UniProtKB-KW"/>
</dbReference>
<dbReference type="InterPro" id="IPR049704">
    <property type="entry name" value="Aminotrans_3_PPA_site"/>
</dbReference>
<dbReference type="InterPro" id="IPR015422">
    <property type="entry name" value="PyrdxlP-dep_Trfase_small"/>
</dbReference>
<comment type="caution">
    <text evidence="5">The sequence shown here is derived from an EMBL/GenBank/DDBJ whole genome shotgun (WGS) entry which is preliminary data.</text>
</comment>
<dbReference type="Gene3D" id="3.40.640.10">
    <property type="entry name" value="Type I PLP-dependent aspartate aminotransferase-like (Major domain)"/>
    <property type="match status" value="1"/>
</dbReference>
<protein>
    <submittedName>
        <fullName evidence="5">Aspartate aminotransferase family protein</fullName>
    </submittedName>
</protein>
<dbReference type="InterPro" id="IPR005814">
    <property type="entry name" value="Aminotrans_3"/>
</dbReference>
<dbReference type="Gene3D" id="3.90.1150.10">
    <property type="entry name" value="Aspartate Aminotransferase, domain 1"/>
    <property type="match status" value="1"/>
</dbReference>
<dbReference type="InterPro" id="IPR015421">
    <property type="entry name" value="PyrdxlP-dep_Trfase_major"/>
</dbReference>
<accession>A0ABS1JN04</accession>
<reference evidence="5 6" key="1">
    <citation type="journal article" date="2017" name="Int. J. Syst. Evol. Microbiol.">
        <title>Ramlibacter alkalitolerans sp. nov., alkali-tolerant bacterium isolated from soil of ginseng.</title>
        <authorList>
            <person name="Lee D.H."/>
            <person name="Cha C.J."/>
        </authorList>
    </citation>
    <scope>NUCLEOTIDE SEQUENCE [LARGE SCALE GENOMIC DNA]</scope>
    <source>
        <strain evidence="5 6">KACC 19305</strain>
    </source>
</reference>
<evidence type="ECO:0000313" key="5">
    <source>
        <dbReference type="EMBL" id="MBL0425630.1"/>
    </source>
</evidence>
<dbReference type="PIRSF" id="PIRSF000521">
    <property type="entry name" value="Transaminase_4ab_Lys_Orn"/>
    <property type="match status" value="1"/>
</dbReference>
<gene>
    <name evidence="5" type="ORF">JI746_10975</name>
</gene>
<dbReference type="Proteomes" id="UP000622707">
    <property type="component" value="Unassembled WGS sequence"/>
</dbReference>
<comment type="cofactor">
    <cofactor evidence="1">
        <name>pyridoxal 5'-phosphate</name>
        <dbReference type="ChEBI" id="CHEBI:597326"/>
    </cofactor>
</comment>
<dbReference type="RefSeq" id="WP_201689413.1">
    <property type="nucleotide sequence ID" value="NZ_JAEQND010000005.1"/>
</dbReference>
<dbReference type="NCBIfam" id="NF004767">
    <property type="entry name" value="PRK06105.1"/>
    <property type="match status" value="1"/>
</dbReference>
<dbReference type="PANTHER" id="PTHR43094">
    <property type="entry name" value="AMINOTRANSFERASE"/>
    <property type="match status" value="1"/>
</dbReference>
<dbReference type="InterPro" id="IPR015424">
    <property type="entry name" value="PyrdxlP-dep_Trfase"/>
</dbReference>
<evidence type="ECO:0000313" key="6">
    <source>
        <dbReference type="Proteomes" id="UP000622707"/>
    </source>
</evidence>
<dbReference type="SUPFAM" id="SSF53383">
    <property type="entry name" value="PLP-dependent transferases"/>
    <property type="match status" value="1"/>
</dbReference>
<dbReference type="EMBL" id="JAEQND010000005">
    <property type="protein sequence ID" value="MBL0425630.1"/>
    <property type="molecule type" value="Genomic_DNA"/>
</dbReference>
<name>A0ABS1JN04_9BURK</name>
<evidence type="ECO:0000256" key="2">
    <source>
        <dbReference type="ARBA" id="ARBA00008954"/>
    </source>
</evidence>
<evidence type="ECO:0000256" key="1">
    <source>
        <dbReference type="ARBA" id="ARBA00001933"/>
    </source>
</evidence>
<organism evidence="5 6">
    <name type="scientific">Ramlibacter alkalitolerans</name>
    <dbReference type="NCBI Taxonomy" id="2039631"/>
    <lineage>
        <taxon>Bacteria</taxon>
        <taxon>Pseudomonadati</taxon>
        <taxon>Pseudomonadota</taxon>
        <taxon>Betaproteobacteria</taxon>
        <taxon>Burkholderiales</taxon>
        <taxon>Comamonadaceae</taxon>
        <taxon>Ramlibacter</taxon>
    </lineage>
</organism>
<keyword evidence="5" id="KW-0032">Aminotransferase</keyword>
<comment type="similarity">
    <text evidence="2 4">Belongs to the class-III pyridoxal-phosphate-dependent aminotransferase family.</text>
</comment>
<evidence type="ECO:0000256" key="3">
    <source>
        <dbReference type="ARBA" id="ARBA00022898"/>
    </source>
</evidence>
<proteinExistence type="inferred from homology"/>
<dbReference type="CDD" id="cd00610">
    <property type="entry name" value="OAT_like"/>
    <property type="match status" value="1"/>
</dbReference>
<evidence type="ECO:0000256" key="4">
    <source>
        <dbReference type="RuleBase" id="RU003560"/>
    </source>
</evidence>
<keyword evidence="6" id="KW-1185">Reference proteome</keyword>
<dbReference type="Pfam" id="PF00202">
    <property type="entry name" value="Aminotran_3"/>
    <property type="match status" value="1"/>
</dbReference>
<dbReference type="PANTHER" id="PTHR43094:SF1">
    <property type="entry name" value="AMINOTRANSFERASE CLASS-III"/>
    <property type="match status" value="1"/>
</dbReference>